<protein>
    <recommendedName>
        <fullName evidence="3">SGNH/GDSL hydrolase family protein</fullName>
    </recommendedName>
</protein>
<sequence length="353" mass="41085">MKKLLAIILTIFIAVAGLAFATKLLEPKYMSGVLEGAMIEEYYDDPTDHNVVFIGDCELYENVSPVYLWENFGINSYIRGSAQQLIWQSYYLAEETIKKEHPDIIVFNVLSMKYNEPQKEAYNRMTIDGMKWSSSKIGSINASMTEEEHFIDYVFPLLRYHRRWSDLDSDDLTYLGHRDKITFNGYYMRVDVKPAENIPEGKPLADYQFGSNAYTYLDKLTKLCKDNDVQLILVKAPTLYPYWYSQWEEQIVDYAAANDLPYINFLDLQDEMGIDWNEDTYDGGLHLNLAGAEKMSQYFGKVLSEEFKVPDRRGEAELDSYWKQVSDRYNAEIERQNTNLKLYGTVHGPEENQ</sequence>
<dbReference type="AlphaFoldDB" id="A0A1G5S3Y9"/>
<evidence type="ECO:0000313" key="1">
    <source>
        <dbReference type="EMBL" id="SCZ80888.1"/>
    </source>
</evidence>
<name>A0A1G5S3Y9_PSEXY</name>
<dbReference type="Proteomes" id="UP000199428">
    <property type="component" value="Unassembled WGS sequence"/>
</dbReference>
<proteinExistence type="predicted"/>
<reference evidence="1 2" key="1">
    <citation type="submission" date="2016-10" db="EMBL/GenBank/DDBJ databases">
        <authorList>
            <person name="de Groot N.N."/>
        </authorList>
    </citation>
    <scope>NUCLEOTIDE SEQUENCE [LARGE SCALE GENOMIC DNA]</scope>
    <source>
        <strain evidence="1 2">DSM 10317</strain>
    </source>
</reference>
<organism evidence="1 2">
    <name type="scientific">Pseudobutyrivibrio xylanivorans</name>
    <dbReference type="NCBI Taxonomy" id="185007"/>
    <lineage>
        <taxon>Bacteria</taxon>
        <taxon>Bacillati</taxon>
        <taxon>Bacillota</taxon>
        <taxon>Clostridia</taxon>
        <taxon>Lachnospirales</taxon>
        <taxon>Lachnospiraceae</taxon>
        <taxon>Pseudobutyrivibrio</taxon>
    </lineage>
</organism>
<accession>A0A1G5S3Y9</accession>
<dbReference type="InterPro" id="IPR036514">
    <property type="entry name" value="SGNH_hydro_sf"/>
</dbReference>
<dbReference type="RefSeq" id="WP_242870468.1">
    <property type="nucleotide sequence ID" value="NZ_FMWK01000017.1"/>
</dbReference>
<gene>
    <name evidence="1" type="ORF">SAMN02910350_02526</name>
</gene>
<dbReference type="EMBL" id="FMWK01000017">
    <property type="protein sequence ID" value="SCZ80888.1"/>
    <property type="molecule type" value="Genomic_DNA"/>
</dbReference>
<evidence type="ECO:0008006" key="3">
    <source>
        <dbReference type="Google" id="ProtNLM"/>
    </source>
</evidence>
<evidence type="ECO:0000313" key="2">
    <source>
        <dbReference type="Proteomes" id="UP000199428"/>
    </source>
</evidence>
<dbReference type="Gene3D" id="3.40.50.1110">
    <property type="entry name" value="SGNH hydrolase"/>
    <property type="match status" value="1"/>
</dbReference>
<dbReference type="SUPFAM" id="SSF52266">
    <property type="entry name" value="SGNH hydrolase"/>
    <property type="match status" value="1"/>
</dbReference>